<keyword evidence="1" id="KW-0812">Transmembrane</keyword>
<evidence type="ECO:0000256" key="1">
    <source>
        <dbReference type="SAM" id="Phobius"/>
    </source>
</evidence>
<reference evidence="2" key="1">
    <citation type="submission" date="2021-05" db="EMBL/GenBank/DDBJ databases">
        <authorList>
            <person name="Alioto T."/>
            <person name="Alioto T."/>
            <person name="Gomez Garrido J."/>
        </authorList>
    </citation>
    <scope>NUCLEOTIDE SEQUENCE</scope>
</reference>
<name>A0A8D8Z9T8_9HEMI</name>
<evidence type="ECO:0000313" key="2">
    <source>
        <dbReference type="EMBL" id="CAG6743600.1"/>
    </source>
</evidence>
<proteinExistence type="predicted"/>
<dbReference type="EMBL" id="HBUF01450653">
    <property type="protein sequence ID" value="CAG6743600.1"/>
    <property type="molecule type" value="Transcribed_RNA"/>
</dbReference>
<keyword evidence="1" id="KW-0472">Membrane</keyword>
<sequence>MNVAGKNSSSTSSANANFFSSFLMNFAKLLSSACFGFYSGFLLLLGISLNMNATAMNYMFEQQLLLPMWVIVGTFNNLIHWTCIACSGCCVHEVFRVEFSGGNRIQGGPDIGLA</sequence>
<protein>
    <submittedName>
        <fullName evidence="2">Uncharacterized protein</fullName>
    </submittedName>
</protein>
<keyword evidence="1" id="KW-1133">Transmembrane helix</keyword>
<accession>A0A8D8Z9T8</accession>
<dbReference type="AlphaFoldDB" id="A0A8D8Z9T8"/>
<organism evidence="2">
    <name type="scientific">Cacopsylla melanoneura</name>
    <dbReference type="NCBI Taxonomy" id="428564"/>
    <lineage>
        <taxon>Eukaryota</taxon>
        <taxon>Metazoa</taxon>
        <taxon>Ecdysozoa</taxon>
        <taxon>Arthropoda</taxon>
        <taxon>Hexapoda</taxon>
        <taxon>Insecta</taxon>
        <taxon>Pterygota</taxon>
        <taxon>Neoptera</taxon>
        <taxon>Paraneoptera</taxon>
        <taxon>Hemiptera</taxon>
        <taxon>Sternorrhyncha</taxon>
        <taxon>Psylloidea</taxon>
        <taxon>Psyllidae</taxon>
        <taxon>Psyllinae</taxon>
        <taxon>Cacopsylla</taxon>
    </lineage>
</organism>
<feature type="transmembrane region" description="Helical" evidence="1">
    <location>
        <begin position="29"/>
        <end position="52"/>
    </location>
</feature>